<accession>A0A540V1L9</accession>
<dbReference type="SUPFAM" id="SSF55785">
    <property type="entry name" value="PYP-like sensor domain (PAS domain)"/>
    <property type="match status" value="1"/>
</dbReference>
<protein>
    <submittedName>
        <fullName evidence="4">Diguanylate cyclase</fullName>
    </submittedName>
</protein>
<dbReference type="Pfam" id="PF00990">
    <property type="entry name" value="GGDEF"/>
    <property type="match status" value="1"/>
</dbReference>
<name>A0A540V1L9_9BACL</name>
<dbReference type="InterPro" id="IPR029787">
    <property type="entry name" value="Nucleotide_cyclase"/>
</dbReference>
<dbReference type="InterPro" id="IPR013655">
    <property type="entry name" value="PAS_fold_3"/>
</dbReference>
<dbReference type="SMART" id="SM00267">
    <property type="entry name" value="GGDEF"/>
    <property type="match status" value="1"/>
</dbReference>
<feature type="domain" description="PAS" evidence="1">
    <location>
        <begin position="13"/>
        <end position="72"/>
    </location>
</feature>
<sequence length="271" mass="31868">MGLQDLNIISQTSIRKFRTILENSNDVVYMYQLKPERKYLYINSAIEREIGYAREEFYKDPQLPFKIVHPDDFQVQIRKITGTSGYNKPFQARFVHKNGYYIWCEDRVIPFYDENGELEKIEGFSRDITEVKALEKKLEELSYYDSLTKLFNRNYYEKIEEKLNTAEDRPIGIIVCDLDNLKIVNDSLGHTCGDQLLIVLGNLLKNLLGGETIVRYGRDEFVILIKNTKENDVKAIYHQIRKEIENYNKHYPHLPIELSMGWSFSQLQSAS</sequence>
<dbReference type="OrthoDB" id="9759607at2"/>
<dbReference type="NCBIfam" id="TIGR00254">
    <property type="entry name" value="GGDEF"/>
    <property type="match status" value="1"/>
</dbReference>
<dbReference type="PROSITE" id="PS50112">
    <property type="entry name" value="PAS"/>
    <property type="match status" value="1"/>
</dbReference>
<dbReference type="EMBL" id="VIGD01000010">
    <property type="protein sequence ID" value="TQE90650.1"/>
    <property type="molecule type" value="Genomic_DNA"/>
</dbReference>
<dbReference type="NCBIfam" id="TIGR00229">
    <property type="entry name" value="sensory_box"/>
    <property type="match status" value="1"/>
</dbReference>
<dbReference type="InterPro" id="IPR043128">
    <property type="entry name" value="Rev_trsase/Diguanyl_cyclase"/>
</dbReference>
<evidence type="ECO:0000259" key="1">
    <source>
        <dbReference type="PROSITE" id="PS50112"/>
    </source>
</evidence>
<dbReference type="Proteomes" id="UP000315753">
    <property type="component" value="Unassembled WGS sequence"/>
</dbReference>
<dbReference type="InterPro" id="IPR000014">
    <property type="entry name" value="PAS"/>
</dbReference>
<dbReference type="SMART" id="SM00086">
    <property type="entry name" value="PAC"/>
    <property type="match status" value="1"/>
</dbReference>
<feature type="domain" description="PAC" evidence="2">
    <location>
        <begin position="88"/>
        <end position="140"/>
    </location>
</feature>
<dbReference type="PANTHER" id="PTHR44757:SF2">
    <property type="entry name" value="BIOFILM ARCHITECTURE MAINTENANCE PROTEIN MBAA"/>
    <property type="match status" value="1"/>
</dbReference>
<dbReference type="InterPro" id="IPR052155">
    <property type="entry name" value="Biofilm_reg_signaling"/>
</dbReference>
<dbReference type="PANTHER" id="PTHR44757">
    <property type="entry name" value="DIGUANYLATE CYCLASE DGCP"/>
    <property type="match status" value="1"/>
</dbReference>
<dbReference type="Gene3D" id="3.30.450.20">
    <property type="entry name" value="PAS domain"/>
    <property type="match status" value="1"/>
</dbReference>
<dbReference type="InterPro" id="IPR035965">
    <property type="entry name" value="PAS-like_dom_sf"/>
</dbReference>
<dbReference type="PROSITE" id="PS50113">
    <property type="entry name" value="PAC"/>
    <property type="match status" value="1"/>
</dbReference>
<organism evidence="4 5">
    <name type="scientific">Ureibacillus terrenus</name>
    <dbReference type="NCBI Taxonomy" id="118246"/>
    <lineage>
        <taxon>Bacteria</taxon>
        <taxon>Bacillati</taxon>
        <taxon>Bacillota</taxon>
        <taxon>Bacilli</taxon>
        <taxon>Bacillales</taxon>
        <taxon>Caryophanaceae</taxon>
        <taxon>Ureibacillus</taxon>
    </lineage>
</organism>
<dbReference type="InterPro" id="IPR000700">
    <property type="entry name" value="PAS-assoc_C"/>
</dbReference>
<proteinExistence type="predicted"/>
<reference evidence="4 5" key="1">
    <citation type="submission" date="2019-06" db="EMBL/GenBank/DDBJ databases">
        <title>Genome sequence of Ureibacillus terrenus.</title>
        <authorList>
            <person name="Maclea K.S."/>
            <person name="Simoes M."/>
        </authorList>
    </citation>
    <scope>NUCLEOTIDE SEQUENCE [LARGE SCALE GENOMIC DNA]</scope>
    <source>
        <strain evidence="4 5">ATCC BAA-384</strain>
    </source>
</reference>
<dbReference type="CDD" id="cd00130">
    <property type="entry name" value="PAS"/>
    <property type="match status" value="1"/>
</dbReference>
<dbReference type="PROSITE" id="PS50887">
    <property type="entry name" value="GGDEF"/>
    <property type="match status" value="1"/>
</dbReference>
<evidence type="ECO:0000313" key="4">
    <source>
        <dbReference type="EMBL" id="TQE90650.1"/>
    </source>
</evidence>
<dbReference type="SUPFAM" id="SSF55073">
    <property type="entry name" value="Nucleotide cyclase"/>
    <property type="match status" value="1"/>
</dbReference>
<gene>
    <name evidence="4" type="ORF">FKZ59_09090</name>
</gene>
<dbReference type="Pfam" id="PF08447">
    <property type="entry name" value="PAS_3"/>
    <property type="match status" value="1"/>
</dbReference>
<dbReference type="InterPro" id="IPR000160">
    <property type="entry name" value="GGDEF_dom"/>
</dbReference>
<comment type="caution">
    <text evidence="4">The sequence shown here is derived from an EMBL/GenBank/DDBJ whole genome shotgun (WGS) entry which is preliminary data.</text>
</comment>
<dbReference type="Gene3D" id="3.30.70.270">
    <property type="match status" value="1"/>
</dbReference>
<feature type="domain" description="GGDEF" evidence="3">
    <location>
        <begin position="169"/>
        <end position="271"/>
    </location>
</feature>
<keyword evidence="5" id="KW-1185">Reference proteome</keyword>
<dbReference type="InterPro" id="IPR001610">
    <property type="entry name" value="PAC"/>
</dbReference>
<evidence type="ECO:0000259" key="2">
    <source>
        <dbReference type="PROSITE" id="PS50113"/>
    </source>
</evidence>
<dbReference type="RefSeq" id="WP_141602443.1">
    <property type="nucleotide sequence ID" value="NZ_VIGD01000010.1"/>
</dbReference>
<evidence type="ECO:0000313" key="5">
    <source>
        <dbReference type="Proteomes" id="UP000315753"/>
    </source>
</evidence>
<dbReference type="CDD" id="cd01949">
    <property type="entry name" value="GGDEF"/>
    <property type="match status" value="1"/>
</dbReference>
<dbReference type="AlphaFoldDB" id="A0A540V1L9"/>
<evidence type="ECO:0000259" key="3">
    <source>
        <dbReference type="PROSITE" id="PS50887"/>
    </source>
</evidence>